<organism evidence="8 9">
    <name type="scientific">Flavivirga jejuensis</name>
    <dbReference type="NCBI Taxonomy" id="870487"/>
    <lineage>
        <taxon>Bacteria</taxon>
        <taxon>Pseudomonadati</taxon>
        <taxon>Bacteroidota</taxon>
        <taxon>Flavobacteriia</taxon>
        <taxon>Flavobacteriales</taxon>
        <taxon>Flavobacteriaceae</taxon>
        <taxon>Flavivirga</taxon>
    </lineage>
</organism>
<feature type="binding site" evidence="6">
    <location>
        <begin position="205"/>
        <end position="209"/>
    </location>
    <ligand>
        <name>ATP</name>
        <dbReference type="ChEBI" id="CHEBI:30616"/>
    </ligand>
</feature>
<dbReference type="NCBIfam" id="TIGR00016">
    <property type="entry name" value="ackA"/>
    <property type="match status" value="1"/>
</dbReference>
<dbReference type="InterPro" id="IPR004372">
    <property type="entry name" value="Ac/propionate_kinase"/>
</dbReference>
<keyword evidence="9" id="KW-1185">Reference proteome</keyword>
<dbReference type="EMBL" id="JAUOEL010000001">
    <property type="protein sequence ID" value="MDO5973067.1"/>
    <property type="molecule type" value="Genomic_DNA"/>
</dbReference>
<comment type="subunit">
    <text evidence="6">Homodimer.</text>
</comment>
<keyword evidence="5 6" id="KW-0067">ATP-binding</keyword>
<gene>
    <name evidence="6" type="primary">ackA</name>
    <name evidence="8" type="ORF">Q4Q40_02635</name>
</gene>
<dbReference type="PROSITE" id="PS01075">
    <property type="entry name" value="ACETATE_KINASE_1"/>
    <property type="match status" value="1"/>
</dbReference>
<keyword evidence="2 6" id="KW-0808">Transferase</keyword>
<dbReference type="HAMAP" id="MF_00020">
    <property type="entry name" value="Acetate_kinase"/>
    <property type="match status" value="1"/>
</dbReference>
<reference evidence="8" key="1">
    <citation type="submission" date="2023-07" db="EMBL/GenBank/DDBJ databases">
        <title>Two novel species in the genus Flavivirga.</title>
        <authorList>
            <person name="Kwon K."/>
        </authorList>
    </citation>
    <scope>NUCLEOTIDE SEQUENCE</scope>
    <source>
        <strain evidence="8">KACC 14158</strain>
    </source>
</reference>
<feature type="binding site" evidence="6">
    <location>
        <position position="7"/>
    </location>
    <ligand>
        <name>Mg(2+)</name>
        <dbReference type="ChEBI" id="CHEBI:18420"/>
    </ligand>
</feature>
<evidence type="ECO:0000256" key="4">
    <source>
        <dbReference type="ARBA" id="ARBA00022777"/>
    </source>
</evidence>
<feature type="site" description="Transition state stabilizer" evidence="6">
    <location>
        <position position="179"/>
    </location>
</feature>
<evidence type="ECO:0000256" key="5">
    <source>
        <dbReference type="ARBA" id="ARBA00022840"/>
    </source>
</evidence>
<keyword evidence="6" id="KW-0963">Cytoplasm</keyword>
<dbReference type="SUPFAM" id="SSF53067">
    <property type="entry name" value="Actin-like ATPase domain"/>
    <property type="match status" value="2"/>
</dbReference>
<feature type="binding site" evidence="6">
    <location>
        <begin position="279"/>
        <end position="281"/>
    </location>
    <ligand>
        <name>ATP</name>
        <dbReference type="ChEBI" id="CHEBI:30616"/>
    </ligand>
</feature>
<feature type="binding site" evidence="6">
    <location>
        <position position="381"/>
    </location>
    <ligand>
        <name>Mg(2+)</name>
        <dbReference type="ChEBI" id="CHEBI:18420"/>
    </ligand>
</feature>
<dbReference type="InterPro" id="IPR043129">
    <property type="entry name" value="ATPase_NBD"/>
</dbReference>
<accession>A0ABT8WIT3</accession>
<keyword evidence="6" id="KW-0479">Metal-binding</keyword>
<comment type="similarity">
    <text evidence="1 6 7">Belongs to the acetokinase family.</text>
</comment>
<dbReference type="InterPro" id="IPR000890">
    <property type="entry name" value="Aliphatic_acid_kin_short-chain"/>
</dbReference>
<name>A0ABT8WIT3_9FLAO</name>
<dbReference type="PANTHER" id="PTHR21060">
    <property type="entry name" value="ACETATE KINASE"/>
    <property type="match status" value="1"/>
</dbReference>
<evidence type="ECO:0000256" key="6">
    <source>
        <dbReference type="HAMAP-Rule" id="MF_00020"/>
    </source>
</evidence>
<dbReference type="GO" id="GO:0008776">
    <property type="term" value="F:acetate kinase activity"/>
    <property type="evidence" value="ECO:0007669"/>
    <property type="project" value="UniProtKB-EC"/>
</dbReference>
<feature type="binding site" evidence="6">
    <location>
        <position position="14"/>
    </location>
    <ligand>
        <name>ATP</name>
        <dbReference type="ChEBI" id="CHEBI:30616"/>
    </ligand>
</feature>
<dbReference type="Proteomes" id="UP001176806">
    <property type="component" value="Unassembled WGS sequence"/>
</dbReference>
<dbReference type="CDD" id="cd24010">
    <property type="entry name" value="ASKHA_NBD_AcK_PK"/>
    <property type="match status" value="1"/>
</dbReference>
<comment type="cofactor">
    <cofactor evidence="6">
        <name>Mg(2+)</name>
        <dbReference type="ChEBI" id="CHEBI:18420"/>
    </cofactor>
    <cofactor evidence="6">
        <name>Mn(2+)</name>
        <dbReference type="ChEBI" id="CHEBI:29035"/>
    </cofactor>
    <text evidence="6">Mg(2+). Can also accept Mn(2+).</text>
</comment>
<protein>
    <recommendedName>
        <fullName evidence="6">Acetate kinase</fullName>
        <ecNumber evidence="6">2.7.2.1</ecNumber>
    </recommendedName>
    <alternativeName>
        <fullName evidence="6">Acetokinase</fullName>
    </alternativeName>
</protein>
<comment type="pathway">
    <text evidence="6">Metabolic intermediate biosynthesis; acetyl-CoA biosynthesis; acetyl-CoA from acetate: step 1/2.</text>
</comment>
<evidence type="ECO:0000313" key="8">
    <source>
        <dbReference type="EMBL" id="MDO5973067.1"/>
    </source>
</evidence>
<dbReference type="EC" id="2.7.2.1" evidence="6"/>
<dbReference type="Pfam" id="PF00871">
    <property type="entry name" value="Acetate_kinase"/>
    <property type="match status" value="1"/>
</dbReference>
<dbReference type="InterPro" id="IPR023865">
    <property type="entry name" value="Aliphatic_acid_kinase_CS"/>
</dbReference>
<dbReference type="PROSITE" id="PS01076">
    <property type="entry name" value="ACETATE_KINASE_2"/>
    <property type="match status" value="1"/>
</dbReference>
<feature type="binding site" evidence="6">
    <location>
        <begin position="327"/>
        <end position="331"/>
    </location>
    <ligand>
        <name>ATP</name>
        <dbReference type="ChEBI" id="CHEBI:30616"/>
    </ligand>
</feature>
<evidence type="ECO:0000256" key="3">
    <source>
        <dbReference type="ARBA" id="ARBA00022741"/>
    </source>
</evidence>
<keyword evidence="3 6" id="KW-0547">Nucleotide-binding</keyword>
<keyword evidence="6" id="KW-0460">Magnesium</keyword>
<comment type="subcellular location">
    <subcellularLocation>
        <location evidence="6">Cytoplasm</location>
    </subcellularLocation>
</comment>
<comment type="function">
    <text evidence="6">Catalyzes the formation of acetyl phosphate from acetate and ATP. Can also catalyze the reverse reaction.</text>
</comment>
<dbReference type="Gene3D" id="3.30.420.40">
    <property type="match status" value="2"/>
</dbReference>
<keyword evidence="4 6" id="KW-0418">Kinase</keyword>
<evidence type="ECO:0000256" key="1">
    <source>
        <dbReference type="ARBA" id="ARBA00008748"/>
    </source>
</evidence>
<feature type="site" description="Transition state stabilizer" evidence="6">
    <location>
        <position position="238"/>
    </location>
</feature>
<comment type="catalytic activity">
    <reaction evidence="6">
        <text>acetate + ATP = acetyl phosphate + ADP</text>
        <dbReference type="Rhea" id="RHEA:11352"/>
        <dbReference type="ChEBI" id="CHEBI:22191"/>
        <dbReference type="ChEBI" id="CHEBI:30089"/>
        <dbReference type="ChEBI" id="CHEBI:30616"/>
        <dbReference type="ChEBI" id="CHEBI:456216"/>
        <dbReference type="EC" id="2.7.2.1"/>
    </reaction>
</comment>
<feature type="active site" description="Proton donor/acceptor" evidence="6">
    <location>
        <position position="147"/>
    </location>
</feature>
<evidence type="ECO:0000256" key="2">
    <source>
        <dbReference type="ARBA" id="ARBA00022679"/>
    </source>
</evidence>
<proteinExistence type="inferred from homology"/>
<evidence type="ECO:0000313" key="9">
    <source>
        <dbReference type="Proteomes" id="UP001176806"/>
    </source>
</evidence>
<dbReference type="PANTHER" id="PTHR21060:SF15">
    <property type="entry name" value="ACETATE KINASE-RELATED"/>
    <property type="match status" value="1"/>
</dbReference>
<sequence>MQVLVLNSGSSSIKFQLFSMPEERILCSGLIERIGFNDAIFKFNTQKDTIEFESSILNHKEGLRLLSKQLLDKDTGIIKSPEDISIVGHRVVHGGIHFKETTEITGLVKEKIKELASLAPLHNPANLEGIEVAEDIFSNAKQVAVFDTAFHQSIPEHAYKYAIPNIFLDEHHIRLYGFHGTSHKYVSEKAIDYLNKKESKIITIHLGNGCSMTAIKNGKSIDHSLGFSPVSGLIMGTRSGDIDPAIIFHLANKLNFSLDEINTLLQKKSGMLGLTGLSDLRDIQEQAAQGNKACQLALEMNVYRIKKYIGSYTAILNGLDAIVFTAGIGENSQLIRELVSKDLDFLGIHLDFEKNNTRSKGLHVISKEDSKVKILVIPTNEELEIAKQAVRLFKNQTSFI</sequence>
<evidence type="ECO:0000256" key="7">
    <source>
        <dbReference type="RuleBase" id="RU003835"/>
    </source>
</evidence>
<dbReference type="PIRSF" id="PIRSF000722">
    <property type="entry name" value="Acetate_prop_kin"/>
    <property type="match status" value="1"/>
</dbReference>
<dbReference type="RefSeq" id="WP_303300127.1">
    <property type="nucleotide sequence ID" value="NZ_BAABDA010000042.1"/>
</dbReference>
<comment type="caution">
    <text evidence="8">The sequence shown here is derived from an EMBL/GenBank/DDBJ whole genome shotgun (WGS) entry which is preliminary data.</text>
</comment>
<dbReference type="PRINTS" id="PR00471">
    <property type="entry name" value="ACETATEKNASE"/>
</dbReference>
<feature type="binding site" evidence="6">
    <location>
        <position position="90"/>
    </location>
    <ligand>
        <name>substrate</name>
    </ligand>
</feature>